<dbReference type="Pfam" id="PF02541">
    <property type="entry name" value="Ppx-GppA"/>
    <property type="match status" value="1"/>
</dbReference>
<accession>A0ABX9JQI8</accession>
<dbReference type="CDD" id="cd24054">
    <property type="entry name" value="ASKHA_NBD_AaPPX-GppA_MtPPX2-like"/>
    <property type="match status" value="1"/>
</dbReference>
<feature type="region of interest" description="Disordered" evidence="1">
    <location>
        <begin position="1"/>
        <end position="20"/>
    </location>
</feature>
<gene>
    <name evidence="3" type="ORF">ATI61_114120</name>
</gene>
<dbReference type="Gene3D" id="3.30.420.40">
    <property type="match status" value="1"/>
</dbReference>
<comment type="caution">
    <text evidence="3">The sequence shown here is derived from an EMBL/GenBank/DDBJ whole genome shotgun (WGS) entry which is preliminary data.</text>
</comment>
<evidence type="ECO:0000313" key="3">
    <source>
        <dbReference type="EMBL" id="REG24512.1"/>
    </source>
</evidence>
<organism evidence="3 4">
    <name type="scientific">Archangium gephyra</name>
    <dbReference type="NCBI Taxonomy" id="48"/>
    <lineage>
        <taxon>Bacteria</taxon>
        <taxon>Pseudomonadati</taxon>
        <taxon>Myxococcota</taxon>
        <taxon>Myxococcia</taxon>
        <taxon>Myxococcales</taxon>
        <taxon>Cystobacterineae</taxon>
        <taxon>Archangiaceae</taxon>
        <taxon>Archangium</taxon>
    </lineage>
</organism>
<reference evidence="3 4" key="1">
    <citation type="submission" date="2018-08" db="EMBL/GenBank/DDBJ databases">
        <title>Genomic Encyclopedia of Archaeal and Bacterial Type Strains, Phase II (KMG-II): from individual species to whole genera.</title>
        <authorList>
            <person name="Goeker M."/>
        </authorList>
    </citation>
    <scope>NUCLEOTIDE SEQUENCE [LARGE SCALE GENOMIC DNA]</scope>
    <source>
        <strain evidence="3 4">DSM 2261</strain>
    </source>
</reference>
<dbReference type="InterPro" id="IPR003695">
    <property type="entry name" value="Ppx_GppA_N"/>
</dbReference>
<dbReference type="EMBL" id="QUMU01000014">
    <property type="protein sequence ID" value="REG24512.1"/>
    <property type="molecule type" value="Genomic_DNA"/>
</dbReference>
<dbReference type="PANTHER" id="PTHR30005:SF0">
    <property type="entry name" value="RETROGRADE REGULATION PROTEIN 2"/>
    <property type="match status" value="1"/>
</dbReference>
<evidence type="ECO:0000313" key="4">
    <source>
        <dbReference type="Proteomes" id="UP000256345"/>
    </source>
</evidence>
<dbReference type="SUPFAM" id="SSF53067">
    <property type="entry name" value="Actin-like ATPase domain"/>
    <property type="match status" value="2"/>
</dbReference>
<dbReference type="Gene3D" id="3.30.420.150">
    <property type="entry name" value="Exopolyphosphatase. Domain 2"/>
    <property type="match status" value="1"/>
</dbReference>
<proteinExistence type="predicted"/>
<evidence type="ECO:0000256" key="1">
    <source>
        <dbReference type="SAM" id="MobiDB-lite"/>
    </source>
</evidence>
<dbReference type="PANTHER" id="PTHR30005">
    <property type="entry name" value="EXOPOLYPHOSPHATASE"/>
    <property type="match status" value="1"/>
</dbReference>
<feature type="domain" description="Ppx/GppA phosphatase N-terminal" evidence="2">
    <location>
        <begin position="47"/>
        <end position="326"/>
    </location>
</feature>
<evidence type="ECO:0000259" key="2">
    <source>
        <dbReference type="Pfam" id="PF02541"/>
    </source>
</evidence>
<protein>
    <submittedName>
        <fullName evidence="3">Ppx/GppA phosphatase</fullName>
    </submittedName>
</protein>
<dbReference type="InterPro" id="IPR043129">
    <property type="entry name" value="ATPase_NBD"/>
</dbReference>
<name>A0ABX9JQI8_9BACT</name>
<dbReference type="InterPro" id="IPR050273">
    <property type="entry name" value="GppA/Ppx_hydrolase"/>
</dbReference>
<keyword evidence="4" id="KW-1185">Reference proteome</keyword>
<sequence>MSNQARRHVEPTRQDGARRIRDKLRRMPRYATIDVGTNAVLLLVADRQPDGRFQAVRERAEITRLGRGVDKSRRLSPEGMEDTLQVLSAFASEARNLGAEAIAVSATSAARDAENGAGFLSAARQRAGVTVDIISGELEAQLCFTSAWADFGRDASGPLVVMDTGGGSTEFIYGDTQGRVSFCHSFDVGSVRMSERYVTSDPLTAGDRARVEAHLRETFSALPPCPPGARLVGMSGTVTTLFAVQHAIAPYDSERVHGGTLLRVQLEALADKLCGLPLAERQKLPGLLPRREDVIPAGCLILLEGLRALGLDRCLVSDRGLCWGLLAHRFGATRS</sequence>
<feature type="compositionally biased region" description="Basic and acidic residues" evidence="1">
    <location>
        <begin position="7"/>
        <end position="19"/>
    </location>
</feature>
<dbReference type="Proteomes" id="UP000256345">
    <property type="component" value="Unassembled WGS sequence"/>
</dbReference>